<proteinExistence type="predicted"/>
<name>A0ABN8J4U9_9NEOP</name>
<evidence type="ECO:0000256" key="1">
    <source>
        <dbReference type="SAM" id="SignalP"/>
    </source>
</evidence>
<evidence type="ECO:0000313" key="4">
    <source>
        <dbReference type="Proteomes" id="UP000837857"/>
    </source>
</evidence>
<dbReference type="EMBL" id="OW152820">
    <property type="protein sequence ID" value="CAH2075084.1"/>
    <property type="molecule type" value="Genomic_DNA"/>
</dbReference>
<keyword evidence="4" id="KW-1185">Reference proteome</keyword>
<dbReference type="InterPro" id="IPR002919">
    <property type="entry name" value="TIL_dom"/>
</dbReference>
<reference evidence="3" key="1">
    <citation type="submission" date="2022-03" db="EMBL/GenBank/DDBJ databases">
        <authorList>
            <person name="Martin H S."/>
        </authorList>
    </citation>
    <scope>NUCLEOTIDE SEQUENCE</scope>
</reference>
<feature type="signal peptide" evidence="1">
    <location>
        <begin position="1"/>
        <end position="18"/>
    </location>
</feature>
<protein>
    <recommendedName>
        <fullName evidence="2">TIL domain-containing protein</fullName>
    </recommendedName>
</protein>
<feature type="domain" description="TIL" evidence="2">
    <location>
        <begin position="90"/>
        <end position="151"/>
    </location>
</feature>
<feature type="non-terminal residue" evidence="3">
    <location>
        <position position="1"/>
    </location>
</feature>
<accession>A0ABN8J4U9</accession>
<feature type="chain" id="PRO_5045120076" description="TIL domain-containing protein" evidence="1">
    <location>
        <begin position="19"/>
        <end position="162"/>
    </location>
</feature>
<keyword evidence="1" id="KW-0732">Signal</keyword>
<sequence>MRKIILFVILVTSYEAYAGDVECGHGEVLDNCPSNCTDACPTMDGELQSCKRANRHNCPPPKCLCQFNHRRATNGTCIPTSECPPFECSKPNEEYNPCPSYCPTDDCSQATPNGECPSFGVILIVLECSPACRCKPTYWRKNGVCVPYQKCNSKKEDYESNN</sequence>
<evidence type="ECO:0000313" key="3">
    <source>
        <dbReference type="EMBL" id="CAH2075084.1"/>
    </source>
</evidence>
<evidence type="ECO:0000259" key="2">
    <source>
        <dbReference type="Pfam" id="PF01826"/>
    </source>
</evidence>
<organism evidence="3 4">
    <name type="scientific">Iphiclides podalirius</name>
    <name type="common">scarce swallowtail</name>
    <dbReference type="NCBI Taxonomy" id="110791"/>
    <lineage>
        <taxon>Eukaryota</taxon>
        <taxon>Metazoa</taxon>
        <taxon>Ecdysozoa</taxon>
        <taxon>Arthropoda</taxon>
        <taxon>Hexapoda</taxon>
        <taxon>Insecta</taxon>
        <taxon>Pterygota</taxon>
        <taxon>Neoptera</taxon>
        <taxon>Endopterygota</taxon>
        <taxon>Lepidoptera</taxon>
        <taxon>Glossata</taxon>
        <taxon>Ditrysia</taxon>
        <taxon>Papilionoidea</taxon>
        <taxon>Papilionidae</taxon>
        <taxon>Papilioninae</taxon>
        <taxon>Iphiclides</taxon>
    </lineage>
</organism>
<dbReference type="Gene3D" id="2.10.25.10">
    <property type="entry name" value="Laminin"/>
    <property type="match status" value="2"/>
</dbReference>
<gene>
    <name evidence="3" type="ORF">IPOD504_LOCUS16487</name>
</gene>
<dbReference type="Proteomes" id="UP000837857">
    <property type="component" value="Chromosome 8"/>
</dbReference>
<dbReference type="Pfam" id="PF01826">
    <property type="entry name" value="TIL"/>
    <property type="match status" value="1"/>
</dbReference>